<organism evidence="2 3">
    <name type="scientific">Kushneria indalinina DSM 14324</name>
    <dbReference type="NCBI Taxonomy" id="1122140"/>
    <lineage>
        <taxon>Bacteria</taxon>
        <taxon>Pseudomonadati</taxon>
        <taxon>Pseudomonadota</taxon>
        <taxon>Gammaproteobacteria</taxon>
        <taxon>Oceanospirillales</taxon>
        <taxon>Halomonadaceae</taxon>
        <taxon>Kushneria</taxon>
    </lineage>
</organism>
<dbReference type="AlphaFoldDB" id="A0A3D9DRK9"/>
<feature type="domain" description="Thoeris protein ThsB TIR-like" evidence="1">
    <location>
        <begin position="17"/>
        <end position="110"/>
    </location>
</feature>
<evidence type="ECO:0000313" key="2">
    <source>
        <dbReference type="EMBL" id="REC93388.1"/>
    </source>
</evidence>
<dbReference type="Pfam" id="PF08937">
    <property type="entry name" value="ThsB_TIR"/>
    <property type="match status" value="1"/>
</dbReference>
<dbReference type="Proteomes" id="UP000256334">
    <property type="component" value="Unassembled WGS sequence"/>
</dbReference>
<dbReference type="EMBL" id="QRDJ01000012">
    <property type="protein sequence ID" value="REC93388.1"/>
    <property type="molecule type" value="Genomic_DNA"/>
</dbReference>
<proteinExistence type="predicted"/>
<protein>
    <submittedName>
        <fullName evidence="2">TIR-like protein DUF1863</fullName>
    </submittedName>
</protein>
<comment type="caution">
    <text evidence="2">The sequence shown here is derived from an EMBL/GenBank/DDBJ whole genome shotgun (WGS) entry which is preliminary data.</text>
</comment>
<dbReference type="RefSeq" id="WP_115855640.1">
    <property type="nucleotide sequence ID" value="NZ_QRDJ01000012.1"/>
</dbReference>
<accession>A0A3D9DRK9</accession>
<dbReference type="InterPro" id="IPR036490">
    <property type="entry name" value="ThsB_TIR-like_sf"/>
</dbReference>
<dbReference type="InterPro" id="IPR015032">
    <property type="entry name" value="ThsB__TIR-like_domain"/>
</dbReference>
<gene>
    <name evidence="2" type="ORF">C8D72_3433</name>
</gene>
<evidence type="ECO:0000259" key="1">
    <source>
        <dbReference type="Pfam" id="PF08937"/>
    </source>
</evidence>
<sequence length="175" mass="20248">MNSNQLNRPKPVRRKVFVSYHHGNDQDYYDTLSENMDDRLELFTDNSLEREVDSADHSYIMRRIRENHLHGSSCTLVLCGADTWQRKYVDWEIEASLVQEMGLVGIWLPSLPLELNGGTAKPARLQDNIDSGYAVWVNWHDIEQDPSALRDAIERANNAPQKLIDNSRKRQGRNL</sequence>
<name>A0A3D9DRK9_9GAMM</name>
<dbReference type="OrthoDB" id="9811746at2"/>
<evidence type="ECO:0000313" key="3">
    <source>
        <dbReference type="Proteomes" id="UP000256334"/>
    </source>
</evidence>
<dbReference type="SUPFAM" id="SSF52206">
    <property type="entry name" value="Hypothetical protein MTH538"/>
    <property type="match status" value="1"/>
</dbReference>
<reference evidence="2 3" key="1">
    <citation type="submission" date="2018-07" db="EMBL/GenBank/DDBJ databases">
        <title>Genomic Encyclopedia of Type Strains, Phase IV (KMG-IV): sequencing the most valuable type-strain genomes for metagenomic binning, comparative biology and taxonomic classification.</title>
        <authorList>
            <person name="Goeker M."/>
        </authorList>
    </citation>
    <scope>NUCLEOTIDE SEQUENCE [LARGE SCALE GENOMIC DNA]</scope>
    <source>
        <strain evidence="2 3">DSM 14324</strain>
    </source>
</reference>
<dbReference type="Gene3D" id="3.40.50.11200">
    <property type="match status" value="1"/>
</dbReference>
<keyword evidence="3" id="KW-1185">Reference proteome</keyword>